<feature type="transmembrane region" description="Helical" evidence="6">
    <location>
        <begin position="224"/>
        <end position="243"/>
    </location>
</feature>
<dbReference type="CDD" id="cd17416">
    <property type="entry name" value="MFS_NPF1_2"/>
    <property type="match status" value="1"/>
</dbReference>
<evidence type="ECO:0000313" key="8">
    <source>
        <dbReference type="Proteomes" id="UP000631114"/>
    </source>
</evidence>
<evidence type="ECO:0000256" key="5">
    <source>
        <dbReference type="ARBA" id="ARBA00023136"/>
    </source>
</evidence>
<dbReference type="InterPro" id="IPR000109">
    <property type="entry name" value="POT_fam"/>
</dbReference>
<dbReference type="PANTHER" id="PTHR11654">
    <property type="entry name" value="OLIGOPEPTIDE TRANSPORTER-RELATED"/>
    <property type="match status" value="1"/>
</dbReference>
<keyword evidence="4 6" id="KW-1133">Transmembrane helix</keyword>
<feature type="transmembrane region" description="Helical" evidence="6">
    <location>
        <begin position="534"/>
        <end position="554"/>
    </location>
</feature>
<name>A0A835M8R4_9MAGN</name>
<evidence type="ECO:0000256" key="6">
    <source>
        <dbReference type="SAM" id="Phobius"/>
    </source>
</evidence>
<evidence type="ECO:0000313" key="7">
    <source>
        <dbReference type="EMBL" id="KAF9623828.1"/>
    </source>
</evidence>
<dbReference type="Gene3D" id="1.20.1250.20">
    <property type="entry name" value="MFS general substrate transporter like domains"/>
    <property type="match status" value="1"/>
</dbReference>
<feature type="transmembrane region" description="Helical" evidence="6">
    <location>
        <begin position="250"/>
        <end position="269"/>
    </location>
</feature>
<dbReference type="GO" id="GO:0016020">
    <property type="term" value="C:membrane"/>
    <property type="evidence" value="ECO:0007669"/>
    <property type="project" value="UniProtKB-SubCell"/>
</dbReference>
<reference evidence="7 8" key="1">
    <citation type="submission" date="2020-10" db="EMBL/GenBank/DDBJ databases">
        <title>The Coptis chinensis genome and diversification of protoberbering-type alkaloids.</title>
        <authorList>
            <person name="Wang B."/>
            <person name="Shu S."/>
            <person name="Song C."/>
            <person name="Liu Y."/>
        </authorList>
    </citation>
    <scope>NUCLEOTIDE SEQUENCE [LARGE SCALE GENOMIC DNA]</scope>
    <source>
        <strain evidence="7">HL-2020</strain>
        <tissue evidence="7">Leaf</tissue>
    </source>
</reference>
<dbReference type="SUPFAM" id="SSF103473">
    <property type="entry name" value="MFS general substrate transporter"/>
    <property type="match status" value="1"/>
</dbReference>
<evidence type="ECO:0000256" key="2">
    <source>
        <dbReference type="ARBA" id="ARBA00005982"/>
    </source>
</evidence>
<dbReference type="Pfam" id="PF00854">
    <property type="entry name" value="PTR2"/>
    <property type="match status" value="1"/>
</dbReference>
<feature type="transmembrane region" description="Helical" evidence="6">
    <location>
        <begin position="176"/>
        <end position="195"/>
    </location>
</feature>
<accession>A0A835M8R4</accession>
<dbReference type="InterPro" id="IPR036259">
    <property type="entry name" value="MFS_trans_sf"/>
</dbReference>
<protein>
    <submittedName>
        <fullName evidence="7">Uncharacterized protein</fullName>
    </submittedName>
</protein>
<dbReference type="OrthoDB" id="8904098at2759"/>
<keyword evidence="5 6" id="KW-0472">Membrane</keyword>
<organism evidence="7 8">
    <name type="scientific">Coptis chinensis</name>
    <dbReference type="NCBI Taxonomy" id="261450"/>
    <lineage>
        <taxon>Eukaryota</taxon>
        <taxon>Viridiplantae</taxon>
        <taxon>Streptophyta</taxon>
        <taxon>Embryophyta</taxon>
        <taxon>Tracheophyta</taxon>
        <taxon>Spermatophyta</taxon>
        <taxon>Magnoliopsida</taxon>
        <taxon>Ranunculales</taxon>
        <taxon>Ranunculaceae</taxon>
        <taxon>Coptidoideae</taxon>
        <taxon>Coptis</taxon>
    </lineage>
</organism>
<feature type="transmembrane region" description="Helical" evidence="6">
    <location>
        <begin position="132"/>
        <end position="155"/>
    </location>
</feature>
<keyword evidence="3 6" id="KW-0812">Transmembrane</keyword>
<comment type="caution">
    <text evidence="7">The sequence shown here is derived from an EMBL/GenBank/DDBJ whole genome shotgun (WGS) entry which is preliminary data.</text>
</comment>
<sequence>MVVNQENNKNMKNSSSCAPSWFMCSFKCFPHFSSSSSTKTEEMFGVMEDSKTPPKRKPGGWRSMPYVLGNETFERLATIGLLANIMVYLLNEFHLDQVFATNVINIWSGTTNFAPLLGAYISDAHIGKFKTLALAVMASFMGMISLTLTAAIPGLRPPPCTKLQLQNAQCKGPTDAQLGVLYMSLGFLTIGAAGIRPCNVPFGVDQFDASTDEGRKGINSFFNWYYFTFTVVIMIAITVIVYIQDSVSWVLGLGLPTGFMLCSIILFFIGTKVYVYVPPGGSIFSGIAQVFVAAYKKRGLKLPPNDQLHHALYDPPLKGATILSKLRLTHQFSFLNKAALTVEGEVGEDGSNIDKWRLCTVQQVEEVKCLIRIIPIWAAGIISFTAMAQQGTFTVSQALKMDRHLGPKFQVPAGSLGVISMLALGVWVPFYDRVLVPWLRKYTKHEGGITLLQRMGIGMVLAILSMVVAAIFEEKRRTSAILHARPDGIAPISVFWLSPQLILMGLAEAFIIIGQIEFYYKQFPEHMKSFATSLLFCTMAGGNYVSSIVVAIVHKNTGRPDWLDNNINLGRVDYFYYLLAGMGVLNLVYYLVCASQYQYKGEAPIEGNDAPVDIELSTTKQIDN</sequence>
<feature type="transmembrane region" description="Helical" evidence="6">
    <location>
        <begin position="492"/>
        <end position="513"/>
    </location>
</feature>
<keyword evidence="8" id="KW-1185">Reference proteome</keyword>
<dbReference type="AlphaFoldDB" id="A0A835M8R4"/>
<evidence type="ECO:0000256" key="4">
    <source>
        <dbReference type="ARBA" id="ARBA00022989"/>
    </source>
</evidence>
<dbReference type="EMBL" id="JADFTS010000001">
    <property type="protein sequence ID" value="KAF9623828.1"/>
    <property type="molecule type" value="Genomic_DNA"/>
</dbReference>
<proteinExistence type="inferred from homology"/>
<feature type="transmembrane region" description="Helical" evidence="6">
    <location>
        <begin position="275"/>
        <end position="295"/>
    </location>
</feature>
<feature type="transmembrane region" description="Helical" evidence="6">
    <location>
        <begin position="574"/>
        <end position="592"/>
    </location>
</feature>
<feature type="transmembrane region" description="Helical" evidence="6">
    <location>
        <begin position="451"/>
        <end position="472"/>
    </location>
</feature>
<evidence type="ECO:0000256" key="1">
    <source>
        <dbReference type="ARBA" id="ARBA00004141"/>
    </source>
</evidence>
<gene>
    <name evidence="7" type="ORF">IFM89_005413</name>
</gene>
<feature type="transmembrane region" description="Helical" evidence="6">
    <location>
        <begin position="409"/>
        <end position="430"/>
    </location>
</feature>
<evidence type="ECO:0000256" key="3">
    <source>
        <dbReference type="ARBA" id="ARBA00022692"/>
    </source>
</evidence>
<dbReference type="Proteomes" id="UP000631114">
    <property type="component" value="Unassembled WGS sequence"/>
</dbReference>
<comment type="similarity">
    <text evidence="2">Belongs to the major facilitator superfamily. Proton-dependent oligopeptide transporter (POT/PTR) (TC 2.A.17) family.</text>
</comment>
<comment type="subcellular location">
    <subcellularLocation>
        <location evidence="1">Membrane</location>
        <topology evidence="1">Multi-pass membrane protein</topology>
    </subcellularLocation>
</comment>
<dbReference type="GO" id="GO:0022857">
    <property type="term" value="F:transmembrane transporter activity"/>
    <property type="evidence" value="ECO:0007669"/>
    <property type="project" value="InterPro"/>
</dbReference>
<feature type="transmembrane region" description="Helical" evidence="6">
    <location>
        <begin position="370"/>
        <end position="389"/>
    </location>
</feature>